<feature type="transmembrane region" description="Helical" evidence="7">
    <location>
        <begin position="267"/>
        <end position="284"/>
    </location>
</feature>
<feature type="transmembrane region" description="Helical" evidence="7">
    <location>
        <begin position="390"/>
        <end position="414"/>
    </location>
</feature>
<evidence type="ECO:0000256" key="3">
    <source>
        <dbReference type="ARBA" id="ARBA00022475"/>
    </source>
</evidence>
<dbReference type="InterPro" id="IPR018629">
    <property type="entry name" value="XK-rel"/>
</dbReference>
<feature type="transmembrane region" description="Helical" evidence="7">
    <location>
        <begin position="296"/>
        <end position="314"/>
    </location>
</feature>
<name>A0A8W8MZ78_MAGGI</name>
<keyword evidence="3" id="KW-1003">Cell membrane</keyword>
<reference evidence="8" key="1">
    <citation type="submission" date="2022-08" db="UniProtKB">
        <authorList>
            <consortium name="EnsemblMetazoa"/>
        </authorList>
    </citation>
    <scope>IDENTIFICATION</scope>
    <source>
        <strain evidence="8">05x7-T-G4-1.051#20</strain>
    </source>
</reference>
<evidence type="ECO:0000256" key="1">
    <source>
        <dbReference type="ARBA" id="ARBA00004651"/>
    </source>
</evidence>
<proteinExistence type="inferred from homology"/>
<dbReference type="EnsemblMetazoa" id="G35257.1">
    <property type="protein sequence ID" value="G35257.1:cds"/>
    <property type="gene ID" value="G35257"/>
</dbReference>
<dbReference type="GO" id="GO:0005886">
    <property type="term" value="C:plasma membrane"/>
    <property type="evidence" value="ECO:0007669"/>
    <property type="project" value="UniProtKB-SubCell"/>
</dbReference>
<keyword evidence="5 7" id="KW-1133">Transmembrane helix</keyword>
<evidence type="ECO:0000256" key="5">
    <source>
        <dbReference type="ARBA" id="ARBA00022989"/>
    </source>
</evidence>
<evidence type="ECO:0000313" key="8">
    <source>
        <dbReference type="EnsemblMetazoa" id="G35257.1:cds"/>
    </source>
</evidence>
<keyword evidence="4 7" id="KW-0812">Transmembrane</keyword>
<dbReference type="Proteomes" id="UP000005408">
    <property type="component" value="Unassembled WGS sequence"/>
</dbReference>
<feature type="transmembrane region" description="Helical" evidence="7">
    <location>
        <begin position="199"/>
        <end position="223"/>
    </location>
</feature>
<dbReference type="PANTHER" id="PTHR16024:SF6">
    <property type="entry name" value="XK-RELATED PROTEIN"/>
    <property type="match status" value="1"/>
</dbReference>
<dbReference type="PANTHER" id="PTHR16024">
    <property type="entry name" value="XK-RELATED PROTEIN"/>
    <property type="match status" value="1"/>
</dbReference>
<evidence type="ECO:0000256" key="7">
    <source>
        <dbReference type="RuleBase" id="RU910716"/>
    </source>
</evidence>
<feature type="transmembrane region" description="Helical" evidence="7">
    <location>
        <begin position="365"/>
        <end position="383"/>
    </location>
</feature>
<dbReference type="AlphaFoldDB" id="A0A8W8MZ78"/>
<dbReference type="Pfam" id="PF09815">
    <property type="entry name" value="XK-related"/>
    <property type="match status" value="2"/>
</dbReference>
<sequence>MLAKDYYNDGLMLEFALTSLFVAGSFLVTGILSSIWHAQEEKKEIEKKKRKYRNICLTILRFPFATVERYIKYAIHGCKSKQKGSNEFYHYIEMIFTDLDGSLLRMFDAFIESAPQLVLQIYLILREQENLKNCEDIEVHSDILRMLTILSSWVSVSWSVTAYYRALRVSNAMHKTHQKTLLSSAGYFLWRAFEIGSRVMALVMMILINPIIFVLIVVFHWFAVITWSFATKAKPYKKFHENAIFIVFVGFVQVFSFMNIKAEIQRSFAIASSLVGLFWSVTSYNRNLRISSATPILKATLICGAVGYFLWRVFEIGPKITAIAMLLSVDSHGLYIILGSLVHWFIMLTMAFLRHVKVYSKPVHNIMFIVFMSFVQIISYMNLSHGKSRLLAIIYYTLFYVENVVMVLLFVLWTDIDKSSWIFIVTVCVASPDTLFCTLFMVMYYRLCRHWVSHKSEDVE</sequence>
<keyword evidence="6 7" id="KW-0472">Membrane</keyword>
<feature type="transmembrane region" description="Helical" evidence="7">
    <location>
        <begin position="243"/>
        <end position="260"/>
    </location>
</feature>
<protein>
    <recommendedName>
        <fullName evidence="7">XK-related protein</fullName>
    </recommendedName>
</protein>
<evidence type="ECO:0000256" key="4">
    <source>
        <dbReference type="ARBA" id="ARBA00022692"/>
    </source>
</evidence>
<feature type="transmembrane region" description="Helical" evidence="7">
    <location>
        <begin position="420"/>
        <end position="445"/>
    </location>
</feature>
<evidence type="ECO:0000313" key="9">
    <source>
        <dbReference type="Proteomes" id="UP000005408"/>
    </source>
</evidence>
<feature type="transmembrane region" description="Helical" evidence="7">
    <location>
        <begin position="334"/>
        <end position="353"/>
    </location>
</feature>
<evidence type="ECO:0000256" key="6">
    <source>
        <dbReference type="ARBA" id="ARBA00023136"/>
    </source>
</evidence>
<dbReference type="InterPro" id="IPR050895">
    <property type="entry name" value="XK-related_scramblase"/>
</dbReference>
<organism evidence="8 9">
    <name type="scientific">Magallana gigas</name>
    <name type="common">Pacific oyster</name>
    <name type="synonym">Crassostrea gigas</name>
    <dbReference type="NCBI Taxonomy" id="29159"/>
    <lineage>
        <taxon>Eukaryota</taxon>
        <taxon>Metazoa</taxon>
        <taxon>Spiralia</taxon>
        <taxon>Lophotrochozoa</taxon>
        <taxon>Mollusca</taxon>
        <taxon>Bivalvia</taxon>
        <taxon>Autobranchia</taxon>
        <taxon>Pteriomorphia</taxon>
        <taxon>Ostreida</taxon>
        <taxon>Ostreoidea</taxon>
        <taxon>Ostreidae</taxon>
        <taxon>Magallana</taxon>
    </lineage>
</organism>
<keyword evidence="9" id="KW-1185">Reference proteome</keyword>
<comment type="subcellular location">
    <subcellularLocation>
        <location evidence="1">Cell membrane</location>
        <topology evidence="1">Multi-pass membrane protein</topology>
    </subcellularLocation>
    <subcellularLocation>
        <location evidence="7">Membrane</location>
        <topology evidence="7">Multi-pass membrane protein</topology>
    </subcellularLocation>
</comment>
<feature type="transmembrane region" description="Helical" evidence="7">
    <location>
        <begin position="15"/>
        <end position="38"/>
    </location>
</feature>
<accession>A0A8W8MZ78</accession>
<comment type="similarity">
    <text evidence="2 7">Belongs to the XK family.</text>
</comment>
<evidence type="ECO:0000256" key="2">
    <source>
        <dbReference type="ARBA" id="ARBA00008789"/>
    </source>
</evidence>